<reference evidence="3" key="1">
    <citation type="submission" date="2021-02" db="EMBL/GenBank/DDBJ databases">
        <authorList>
            <person name="Nowell W R."/>
        </authorList>
    </citation>
    <scope>NUCLEOTIDE SEQUENCE</scope>
</reference>
<dbReference type="InterPro" id="IPR007484">
    <property type="entry name" value="Peptidase_M28"/>
</dbReference>
<name>A0A813XJ82_9BILA</name>
<keyword evidence="4" id="KW-1185">Reference proteome</keyword>
<dbReference type="Gene3D" id="3.40.630.10">
    <property type="entry name" value="Zn peptidases"/>
    <property type="match status" value="2"/>
</dbReference>
<dbReference type="Proteomes" id="UP000663870">
    <property type="component" value="Unassembled WGS sequence"/>
</dbReference>
<dbReference type="EMBL" id="CAJNOL010000118">
    <property type="protein sequence ID" value="CAF0860657.1"/>
    <property type="molecule type" value="Genomic_DNA"/>
</dbReference>
<dbReference type="AlphaFoldDB" id="A0A813XJ82"/>
<evidence type="ECO:0000259" key="1">
    <source>
        <dbReference type="Pfam" id="PF04389"/>
    </source>
</evidence>
<dbReference type="SUPFAM" id="SSF53187">
    <property type="entry name" value="Zn-dependent exopeptidases"/>
    <property type="match status" value="1"/>
</dbReference>
<protein>
    <recommendedName>
        <fullName evidence="1">Peptidase M28 domain-containing protein</fullName>
    </recommendedName>
</protein>
<comment type="caution">
    <text evidence="3">The sequence shown here is derived from an EMBL/GenBank/DDBJ whole genome shotgun (WGS) entry which is preliminary data.</text>
</comment>
<accession>A0A813XJ82</accession>
<evidence type="ECO:0000313" key="4">
    <source>
        <dbReference type="Proteomes" id="UP000663870"/>
    </source>
</evidence>
<dbReference type="Pfam" id="PF04389">
    <property type="entry name" value="Peptidase_M28"/>
    <property type="match status" value="1"/>
</dbReference>
<sequence>MGNICANTLTEDITQTIVTGSHSDSVPDGSDINDNDSGNAANLALADVEEIGLLGSDFCIKQAKTSTIIGERINDNLVNLNFDMLGSSNYVFEIYDGQIITNSTFANTIPNSNKVTSLLCDWLNSQKIPWNNITLGSGSDYASFLAADDPYCIQNVAQDPCYHKSYDMKR</sequence>
<feature type="domain" description="Peptidase M28" evidence="1">
    <location>
        <begin position="44"/>
        <end position="167"/>
    </location>
</feature>
<evidence type="ECO:0000313" key="2">
    <source>
        <dbReference type="EMBL" id="CAF0860657.1"/>
    </source>
</evidence>
<organism evidence="3 4">
    <name type="scientific">Rotaria sordida</name>
    <dbReference type="NCBI Taxonomy" id="392033"/>
    <lineage>
        <taxon>Eukaryota</taxon>
        <taxon>Metazoa</taxon>
        <taxon>Spiralia</taxon>
        <taxon>Gnathifera</taxon>
        <taxon>Rotifera</taxon>
        <taxon>Eurotatoria</taxon>
        <taxon>Bdelloidea</taxon>
        <taxon>Philodinida</taxon>
        <taxon>Philodinidae</taxon>
        <taxon>Rotaria</taxon>
    </lineage>
</organism>
<gene>
    <name evidence="2" type="ORF">JXQ802_LOCUS7170</name>
    <name evidence="3" type="ORF">JXQ802_LOCUS7418</name>
</gene>
<dbReference type="EMBL" id="CAJNOL010000124">
    <property type="protein sequence ID" value="CAF0865695.1"/>
    <property type="molecule type" value="Genomic_DNA"/>
</dbReference>
<proteinExistence type="predicted"/>
<evidence type="ECO:0000313" key="3">
    <source>
        <dbReference type="EMBL" id="CAF0865695.1"/>
    </source>
</evidence>